<evidence type="ECO:0000313" key="2">
    <source>
        <dbReference type="EMBL" id="OWR03987.1"/>
    </source>
</evidence>
<evidence type="ECO:0000256" key="1">
    <source>
        <dbReference type="SAM" id="MobiDB-lite"/>
    </source>
</evidence>
<protein>
    <submittedName>
        <fullName evidence="2">Uncharacterized protein</fullName>
    </submittedName>
</protein>
<keyword evidence="3" id="KW-1185">Reference proteome</keyword>
<feature type="region of interest" description="Disordered" evidence="1">
    <location>
        <begin position="60"/>
        <end position="87"/>
    </location>
</feature>
<name>A0A254NC86_9BURK</name>
<sequence length="87" mass="9672">MALLLQKLCTQRTSPVINLTRRMLAFGHLSRDASYDGLRRLEQARLISVRRLPGRSPQIVLLEPGSAPGSARGLQLGQRRVRQGQPS</sequence>
<comment type="caution">
    <text evidence="2">The sequence shown here is derived from an EMBL/GenBank/DDBJ whole genome shotgun (WGS) entry which is preliminary data.</text>
</comment>
<dbReference type="EMBL" id="NISI01000004">
    <property type="protein sequence ID" value="OWR03987.1"/>
    <property type="molecule type" value="Genomic_DNA"/>
</dbReference>
<gene>
    <name evidence="2" type="ORF">CDO81_12400</name>
</gene>
<dbReference type="AlphaFoldDB" id="A0A254NC86"/>
<organism evidence="2 3">
    <name type="scientific">Roseateles puraquae</name>
    <dbReference type="NCBI Taxonomy" id="431059"/>
    <lineage>
        <taxon>Bacteria</taxon>
        <taxon>Pseudomonadati</taxon>
        <taxon>Pseudomonadota</taxon>
        <taxon>Betaproteobacteria</taxon>
        <taxon>Burkholderiales</taxon>
        <taxon>Sphaerotilaceae</taxon>
        <taxon>Roseateles</taxon>
    </lineage>
</organism>
<dbReference type="Proteomes" id="UP000197446">
    <property type="component" value="Unassembled WGS sequence"/>
</dbReference>
<accession>A0A254NC86</accession>
<proteinExistence type="predicted"/>
<reference evidence="2 3" key="1">
    <citation type="journal article" date="2007" name="Int. J. Syst. Evol. Microbiol.">
        <title>Description of Pelomonas aquatica sp. nov. and Pelomonas puraquae sp. nov., isolated from industrial and haemodialysis water.</title>
        <authorList>
            <person name="Gomila M."/>
            <person name="Bowien B."/>
            <person name="Falsen E."/>
            <person name="Moore E.R."/>
            <person name="Lalucat J."/>
        </authorList>
    </citation>
    <scope>NUCLEOTIDE SEQUENCE [LARGE SCALE GENOMIC DNA]</scope>
    <source>
        <strain evidence="2 3">CCUG 52769</strain>
    </source>
</reference>
<feature type="compositionally biased region" description="Low complexity" evidence="1">
    <location>
        <begin position="72"/>
        <end position="87"/>
    </location>
</feature>
<evidence type="ECO:0000313" key="3">
    <source>
        <dbReference type="Proteomes" id="UP000197446"/>
    </source>
</evidence>